<feature type="region of interest" description="Disordered" evidence="1">
    <location>
        <begin position="215"/>
        <end position="236"/>
    </location>
</feature>
<dbReference type="KEGG" id="csol:105363143"/>
<name>A0AAJ6YJ70_9HYME</name>
<protein>
    <submittedName>
        <fullName evidence="3">Uncharacterized protein LOC105363143</fullName>
    </submittedName>
</protein>
<evidence type="ECO:0000256" key="1">
    <source>
        <dbReference type="SAM" id="MobiDB-lite"/>
    </source>
</evidence>
<feature type="compositionally biased region" description="Polar residues" evidence="1">
    <location>
        <begin position="267"/>
        <end position="301"/>
    </location>
</feature>
<proteinExistence type="predicted"/>
<keyword evidence="2" id="KW-1185">Reference proteome</keyword>
<dbReference type="AlphaFoldDB" id="A0AAJ6YJ70"/>
<feature type="region of interest" description="Disordered" evidence="1">
    <location>
        <begin position="251"/>
        <end position="302"/>
    </location>
</feature>
<gene>
    <name evidence="3" type="primary">LOC105363143</name>
</gene>
<evidence type="ECO:0000313" key="3">
    <source>
        <dbReference type="RefSeq" id="XP_011499055.1"/>
    </source>
</evidence>
<evidence type="ECO:0000313" key="2">
    <source>
        <dbReference type="Proteomes" id="UP000695007"/>
    </source>
</evidence>
<sequence length="368" mass="42498">MIEDQEILVSSLSQQGISEPLIRRHFERLLEEQSKQLLMLNENRLVEQKKSKIDLFKFKKQNQKRNNYETQEKSYSVNYNSAQAIDKPNCACASKITVNAAQSNQEQQQCVRNNEEESKMIFDSQENNRPHKVEPSSLMKIRLQREVVNTQRRNNGLQNDTVALEIIQNCKNDKDKHVPVNHSNDSVYVRLNGTQDKLALENYQSIYATETLKKQEKRTPYNGLENIRNSDNPQLAPKSLKCRAQQLLNEQTGVSYPPQKSYPHYSTPVTNSSNDNGKYSEQYSNDADSQSQYENEAQLQPPNDVCHNECNSPHCTNQSNLTYWPEFQEPKIIGGLTYFARKPQSIPNQKNLNVENHKCSSSEKFYVS</sequence>
<accession>A0AAJ6YJ70</accession>
<dbReference type="Proteomes" id="UP000695007">
    <property type="component" value="Unplaced"/>
</dbReference>
<dbReference type="GeneID" id="105363143"/>
<organism evidence="2 3">
    <name type="scientific">Ceratosolen solmsi marchali</name>
    <dbReference type="NCBI Taxonomy" id="326594"/>
    <lineage>
        <taxon>Eukaryota</taxon>
        <taxon>Metazoa</taxon>
        <taxon>Ecdysozoa</taxon>
        <taxon>Arthropoda</taxon>
        <taxon>Hexapoda</taxon>
        <taxon>Insecta</taxon>
        <taxon>Pterygota</taxon>
        <taxon>Neoptera</taxon>
        <taxon>Endopterygota</taxon>
        <taxon>Hymenoptera</taxon>
        <taxon>Apocrita</taxon>
        <taxon>Proctotrupomorpha</taxon>
        <taxon>Chalcidoidea</taxon>
        <taxon>Agaonidae</taxon>
        <taxon>Agaoninae</taxon>
        <taxon>Ceratosolen</taxon>
    </lineage>
</organism>
<reference evidence="3" key="1">
    <citation type="submission" date="2025-08" db="UniProtKB">
        <authorList>
            <consortium name="RefSeq"/>
        </authorList>
    </citation>
    <scope>IDENTIFICATION</scope>
</reference>
<dbReference type="RefSeq" id="XP_011499055.1">
    <property type="nucleotide sequence ID" value="XM_011500753.1"/>
</dbReference>